<dbReference type="EMBL" id="KP205452">
    <property type="protein sequence ID" value="AKD44214.1"/>
    <property type="molecule type" value="Viral_cRNA"/>
</dbReference>
<dbReference type="Proteomes" id="UP000156919">
    <property type="component" value="Segment"/>
</dbReference>
<reference evidence="1 2" key="1">
    <citation type="journal article" date="2015" name="Virology">
        <title>Complete genome sequence and integrated protein localization and interaction map for alfalfa dwarf virus, which combines properties of both cytoplasmic and nuclear plant rhabdoviruses.</title>
        <authorList>
            <person name="Bejerman N."/>
            <person name="Giolitti F."/>
            <person name="de Breuil S."/>
            <person name="Trucco V."/>
            <person name="Nome C."/>
            <person name="Lenardon S."/>
            <person name="Dietzgen R.G."/>
        </authorList>
    </citation>
    <scope>NUCLEOTIDE SEQUENCE [LARGE SCALE GENOMIC DNA]</scope>
    <source>
        <strain evidence="1">Manfredi</strain>
    </source>
</reference>
<dbReference type="RefSeq" id="YP_009177018.1">
    <property type="nucleotide sequence ID" value="NC_028237.2"/>
</dbReference>
<protein>
    <submittedName>
        <fullName evidence="1">Matrix protein</fullName>
    </submittedName>
</protein>
<dbReference type="KEGG" id="vg:26122686"/>
<dbReference type="OrthoDB" id="38458at10239"/>
<accession>A0A0F6QDC5</accession>
<sequence length="190" mass="20434">MTTLVTTAALSNVKWNAISISTKTASIDFKPGGKPTSKLSLPTLAEAVSFLLKDTGGSKLSSDVVKAMVSLRIVSLFFDFHTSPLYGPRTKRLNFRFPDYVIVPADNLLPGINETISAIGKKTTMCGCDVRSDFDINIIIAEVQSAKIPDLLSEHPEWFCGDLGLEGSYSVKGEVTKSDKGGKATDSDVK</sequence>
<evidence type="ECO:0000313" key="2">
    <source>
        <dbReference type="Proteomes" id="UP000156919"/>
    </source>
</evidence>
<name>A0A0F6QDC5_9RHAB</name>
<proteinExistence type="predicted"/>
<evidence type="ECO:0000313" key="1">
    <source>
        <dbReference type="EMBL" id="AKD44214.1"/>
    </source>
</evidence>
<dbReference type="GeneID" id="26122686"/>
<keyword evidence="2" id="KW-1185">Reference proteome</keyword>
<organism evidence="1 2">
    <name type="scientific">Alfalfa dwarf virus</name>
    <dbReference type="NCBI Taxonomy" id="998864"/>
    <lineage>
        <taxon>Viruses</taxon>
        <taxon>Riboviria</taxon>
        <taxon>Orthornavirae</taxon>
        <taxon>Negarnaviricota</taxon>
        <taxon>Haploviricotina</taxon>
        <taxon>Monjiviricetes</taxon>
        <taxon>Mononegavirales</taxon>
        <taxon>Rhabdoviridae</taxon>
        <taxon>Betarhabdovirinae</taxon>
        <taxon>Alphacytorhabdovirus</taxon>
        <taxon>Alphacytorhabdovirus alphamedicagonis</taxon>
        <taxon>Cytorhabdovirus medicagonis</taxon>
    </lineage>
</organism>